<organism evidence="1 2">
    <name type="scientific">Vigna mungo</name>
    <name type="common">Black gram</name>
    <name type="synonym">Phaseolus mungo</name>
    <dbReference type="NCBI Taxonomy" id="3915"/>
    <lineage>
        <taxon>Eukaryota</taxon>
        <taxon>Viridiplantae</taxon>
        <taxon>Streptophyta</taxon>
        <taxon>Embryophyta</taxon>
        <taxon>Tracheophyta</taxon>
        <taxon>Spermatophyta</taxon>
        <taxon>Magnoliopsida</taxon>
        <taxon>eudicotyledons</taxon>
        <taxon>Gunneridae</taxon>
        <taxon>Pentapetalae</taxon>
        <taxon>rosids</taxon>
        <taxon>fabids</taxon>
        <taxon>Fabales</taxon>
        <taxon>Fabaceae</taxon>
        <taxon>Papilionoideae</taxon>
        <taxon>50 kb inversion clade</taxon>
        <taxon>NPAAA clade</taxon>
        <taxon>indigoferoid/millettioid clade</taxon>
        <taxon>Phaseoleae</taxon>
        <taxon>Vigna</taxon>
    </lineage>
</organism>
<name>A0AAQ3NN08_VIGMU</name>
<sequence length="127" mass="14620">MSEPNIHTMVIRGMTIDSNYLVDADENGMIYGITQHHGLQHHSRHSNNFIQGNYLVWYPNLPISYVQASSPSANEFPSYMLMDTDDMSYETLYHGREFPSLGDAHSDMRLDIDDMSYEASIYYICIV</sequence>
<proteinExistence type="predicted"/>
<keyword evidence="2" id="KW-1185">Reference proteome</keyword>
<accession>A0AAQ3NN08</accession>
<evidence type="ECO:0000313" key="2">
    <source>
        <dbReference type="Proteomes" id="UP001374535"/>
    </source>
</evidence>
<dbReference type="Proteomes" id="UP001374535">
    <property type="component" value="Chromosome 5"/>
</dbReference>
<reference evidence="1 2" key="1">
    <citation type="journal article" date="2023" name="Life. Sci Alliance">
        <title>Evolutionary insights into 3D genome organization and epigenetic landscape of Vigna mungo.</title>
        <authorList>
            <person name="Junaid A."/>
            <person name="Singh B."/>
            <person name="Bhatia S."/>
        </authorList>
    </citation>
    <scope>NUCLEOTIDE SEQUENCE [LARGE SCALE GENOMIC DNA]</scope>
    <source>
        <strain evidence="1">Urdbean</strain>
    </source>
</reference>
<dbReference type="EMBL" id="CP144696">
    <property type="protein sequence ID" value="WVZ11856.1"/>
    <property type="molecule type" value="Genomic_DNA"/>
</dbReference>
<protein>
    <submittedName>
        <fullName evidence="1">Uncharacterized protein</fullName>
    </submittedName>
</protein>
<dbReference type="AlphaFoldDB" id="A0AAQ3NN08"/>
<evidence type="ECO:0000313" key="1">
    <source>
        <dbReference type="EMBL" id="WVZ11856.1"/>
    </source>
</evidence>
<gene>
    <name evidence="1" type="ORF">V8G54_016386</name>
</gene>